<name>A0A8X6G480_TRICU</name>
<keyword evidence="2" id="KW-1185">Reference proteome</keyword>
<evidence type="ECO:0000313" key="1">
    <source>
        <dbReference type="EMBL" id="GFQ96355.1"/>
    </source>
</evidence>
<dbReference type="AlphaFoldDB" id="A0A8X6G480"/>
<proteinExistence type="predicted"/>
<dbReference type="EMBL" id="BMAO01014664">
    <property type="protein sequence ID" value="GFQ96355.1"/>
    <property type="molecule type" value="Genomic_DNA"/>
</dbReference>
<evidence type="ECO:0000313" key="2">
    <source>
        <dbReference type="Proteomes" id="UP000887116"/>
    </source>
</evidence>
<sequence>MPGLWRHPKGGKPLGRMSRLPPDSGRACAVITTFPDRFPDPIDSYDLTLWSTGEDVAPLERVMNRAEWANEKEISINSDTILFELFIMSAKQHDVNLKRKSQSLLRTVGAHTLTHTTYFRDTILNWIKQVSRFAERETGCLKVSGRELLELRGIMKPRCIYQHLLSTFDYGADLFITVSGSTLSSLNITQNRALRLINGVSFLVLTMKP</sequence>
<reference evidence="1" key="1">
    <citation type="submission" date="2020-07" db="EMBL/GenBank/DDBJ databases">
        <title>Multicomponent nature underlies the extraordinary mechanical properties of spider dragline silk.</title>
        <authorList>
            <person name="Kono N."/>
            <person name="Nakamura H."/>
            <person name="Mori M."/>
            <person name="Yoshida Y."/>
            <person name="Ohtoshi R."/>
            <person name="Malay A.D."/>
            <person name="Moran D.A.P."/>
            <person name="Tomita M."/>
            <person name="Numata K."/>
            <person name="Arakawa K."/>
        </authorList>
    </citation>
    <scope>NUCLEOTIDE SEQUENCE</scope>
</reference>
<protein>
    <submittedName>
        <fullName evidence="1">Uncharacterized protein</fullName>
    </submittedName>
</protein>
<gene>
    <name evidence="1" type="ORF">TNCT_19191</name>
</gene>
<organism evidence="1 2">
    <name type="scientific">Trichonephila clavata</name>
    <name type="common">Joro spider</name>
    <name type="synonym">Nephila clavata</name>
    <dbReference type="NCBI Taxonomy" id="2740835"/>
    <lineage>
        <taxon>Eukaryota</taxon>
        <taxon>Metazoa</taxon>
        <taxon>Ecdysozoa</taxon>
        <taxon>Arthropoda</taxon>
        <taxon>Chelicerata</taxon>
        <taxon>Arachnida</taxon>
        <taxon>Araneae</taxon>
        <taxon>Araneomorphae</taxon>
        <taxon>Entelegynae</taxon>
        <taxon>Araneoidea</taxon>
        <taxon>Nephilidae</taxon>
        <taxon>Trichonephila</taxon>
    </lineage>
</organism>
<accession>A0A8X6G480</accession>
<dbReference type="Proteomes" id="UP000887116">
    <property type="component" value="Unassembled WGS sequence"/>
</dbReference>
<comment type="caution">
    <text evidence="1">The sequence shown here is derived from an EMBL/GenBank/DDBJ whole genome shotgun (WGS) entry which is preliminary data.</text>
</comment>